<sequence length="347" mass="38247">MASASILGPEKRLKNASKAIKMEEDVLSENVSGSDNESAAGSQSEDDSSNDPSESEDSEQNLENIQPKRNTKERTKSLAPTGSYDKYRPPVGMTELKVKTDFVKSQFEWDALAARQGVELWAIRAPKSLKPTKLSSLSIPMPDKDQPLTGYLKTKSQSYTLRTAGESSKQSTDEEGLDEQGLVNSLAKGSDAKVEELAVEGGEEMSGIRLLVPRVKAHGKLYVAPMAIKRRLLLAPDLDFNSQVDERQREYISTSLTTDVSFTSAVTTVKRLQPTSLLKFRNHAYGFDTPGPEVTSKKLLEQEMEVDSSASLPANYESNKNEKRKKTEDDSPAKTKKKSHKLKGELS</sequence>
<dbReference type="Proteomes" id="UP000094043">
    <property type="component" value="Chromosome 8"/>
</dbReference>
<reference evidence="2" key="3">
    <citation type="submission" date="2024-01" db="EMBL/GenBank/DDBJ databases">
        <authorList>
            <person name="Coelho M.A."/>
            <person name="David-Palma M."/>
            <person name="Shea T."/>
            <person name="Sun S."/>
            <person name="Cuomo C.A."/>
            <person name="Heitman J."/>
        </authorList>
    </citation>
    <scope>NUCLEOTIDE SEQUENCE</scope>
    <source>
        <strain evidence="2">CBS 7841</strain>
    </source>
</reference>
<name>A0A1E3IJP5_9TREE</name>
<feature type="compositionally biased region" description="Basic and acidic residues" evidence="1">
    <location>
        <begin position="319"/>
        <end position="333"/>
    </location>
</feature>
<dbReference type="InterPro" id="IPR013240">
    <property type="entry name" value="DNA-dir_RNA_pol1_su_RPA34"/>
</dbReference>
<dbReference type="Pfam" id="PF08208">
    <property type="entry name" value="RNA_polI_A34"/>
    <property type="match status" value="1"/>
</dbReference>
<dbReference type="KEGG" id="cdep:91090455"/>
<dbReference type="GO" id="GO:0006360">
    <property type="term" value="P:transcription by RNA polymerase I"/>
    <property type="evidence" value="ECO:0007669"/>
    <property type="project" value="InterPro"/>
</dbReference>
<gene>
    <name evidence="2" type="ORF">L203_106247</name>
</gene>
<dbReference type="OrthoDB" id="76224at2759"/>
<dbReference type="VEuPathDB" id="FungiDB:L203_02752"/>
<feature type="region of interest" description="Disordered" evidence="1">
    <location>
        <begin position="24"/>
        <end position="91"/>
    </location>
</feature>
<keyword evidence="3" id="KW-1185">Reference proteome</keyword>
<dbReference type="AlphaFoldDB" id="A0A1E3IJP5"/>
<proteinExistence type="predicted"/>
<feature type="compositionally biased region" description="Polar residues" evidence="1">
    <location>
        <begin position="29"/>
        <end position="41"/>
    </location>
</feature>
<feature type="region of interest" description="Disordered" evidence="1">
    <location>
        <begin position="303"/>
        <end position="347"/>
    </location>
</feature>
<accession>A0A1E3IJP5</accession>
<reference evidence="2" key="2">
    <citation type="journal article" date="2022" name="Elife">
        <title>Obligate sexual reproduction of a homothallic fungus closely related to the Cryptococcus pathogenic species complex.</title>
        <authorList>
            <person name="Passer A.R."/>
            <person name="Clancey S.A."/>
            <person name="Shea T."/>
            <person name="David-Palma M."/>
            <person name="Averette A.F."/>
            <person name="Boekhout T."/>
            <person name="Porcel B.M."/>
            <person name="Nowrousian M."/>
            <person name="Cuomo C.A."/>
            <person name="Sun S."/>
            <person name="Heitman J."/>
            <person name="Coelho M.A."/>
        </authorList>
    </citation>
    <scope>NUCLEOTIDE SEQUENCE</scope>
    <source>
        <strain evidence="2">CBS 7841</strain>
    </source>
</reference>
<dbReference type="RefSeq" id="XP_066071701.1">
    <property type="nucleotide sequence ID" value="XM_066215604.1"/>
</dbReference>
<evidence type="ECO:0000256" key="1">
    <source>
        <dbReference type="SAM" id="MobiDB-lite"/>
    </source>
</evidence>
<organism evidence="2 3">
    <name type="scientific">Cryptococcus depauperatus CBS 7841</name>
    <dbReference type="NCBI Taxonomy" id="1295531"/>
    <lineage>
        <taxon>Eukaryota</taxon>
        <taxon>Fungi</taxon>
        <taxon>Dikarya</taxon>
        <taxon>Basidiomycota</taxon>
        <taxon>Agaricomycotina</taxon>
        <taxon>Tremellomycetes</taxon>
        <taxon>Tremellales</taxon>
        <taxon>Cryptococcaceae</taxon>
        <taxon>Cryptococcus</taxon>
    </lineage>
</organism>
<protein>
    <submittedName>
        <fullName evidence="2">Uncharacterized protein</fullName>
    </submittedName>
</protein>
<dbReference type="GeneID" id="91090455"/>
<feature type="compositionally biased region" description="Acidic residues" evidence="1">
    <location>
        <begin position="44"/>
        <end position="60"/>
    </location>
</feature>
<evidence type="ECO:0000313" key="3">
    <source>
        <dbReference type="Proteomes" id="UP000094043"/>
    </source>
</evidence>
<dbReference type="EMBL" id="CP143791">
    <property type="protein sequence ID" value="WVN91001.1"/>
    <property type="molecule type" value="Genomic_DNA"/>
</dbReference>
<feature type="compositionally biased region" description="Polar residues" evidence="1">
    <location>
        <begin position="308"/>
        <end position="318"/>
    </location>
</feature>
<reference evidence="2" key="1">
    <citation type="submission" date="2016-06" db="EMBL/GenBank/DDBJ databases">
        <authorList>
            <person name="Cuomo C."/>
            <person name="Litvintseva A."/>
            <person name="Heitman J."/>
            <person name="Chen Y."/>
            <person name="Sun S."/>
            <person name="Springer D."/>
            <person name="Dromer F."/>
            <person name="Young S."/>
            <person name="Zeng Q."/>
            <person name="Chapman S."/>
            <person name="Gujja S."/>
            <person name="Saif S."/>
            <person name="Birren B."/>
        </authorList>
    </citation>
    <scope>NUCLEOTIDE SEQUENCE</scope>
    <source>
        <strain evidence="2">CBS 7841</strain>
    </source>
</reference>
<evidence type="ECO:0000313" key="2">
    <source>
        <dbReference type="EMBL" id="WVN91001.1"/>
    </source>
</evidence>
<dbReference type="Gene3D" id="6.20.250.70">
    <property type="match status" value="1"/>
</dbReference>